<dbReference type="InterPro" id="IPR029044">
    <property type="entry name" value="Nucleotide-diphossugar_trans"/>
</dbReference>
<proteinExistence type="predicted"/>
<evidence type="ECO:0000313" key="2">
    <source>
        <dbReference type="EMBL" id="NKG22729.1"/>
    </source>
</evidence>
<organism evidence="2 3">
    <name type="scientific">Paeniglutamicibacter terrestris</name>
    <dbReference type="NCBI Taxonomy" id="2723403"/>
    <lineage>
        <taxon>Bacteria</taxon>
        <taxon>Bacillati</taxon>
        <taxon>Actinomycetota</taxon>
        <taxon>Actinomycetes</taxon>
        <taxon>Micrococcales</taxon>
        <taxon>Micrococcaceae</taxon>
        <taxon>Paeniglutamicibacter</taxon>
    </lineage>
</organism>
<dbReference type="InterPro" id="IPR050834">
    <property type="entry name" value="Glycosyltransf_2"/>
</dbReference>
<evidence type="ECO:0000259" key="1">
    <source>
        <dbReference type="Pfam" id="PF00535"/>
    </source>
</evidence>
<dbReference type="EMBL" id="JAAWVT010000014">
    <property type="protein sequence ID" value="NKG22729.1"/>
    <property type="molecule type" value="Genomic_DNA"/>
</dbReference>
<dbReference type="CDD" id="cd03801">
    <property type="entry name" value="GT4_PimA-like"/>
    <property type="match status" value="1"/>
</dbReference>
<gene>
    <name evidence="2" type="ORF">HED64_18710</name>
</gene>
<protein>
    <submittedName>
        <fullName evidence="2">Glycosyltransferase</fullName>
    </submittedName>
</protein>
<dbReference type="Gene3D" id="3.40.50.2000">
    <property type="entry name" value="Glycogen Phosphorylase B"/>
    <property type="match status" value="1"/>
</dbReference>
<dbReference type="Proteomes" id="UP000746595">
    <property type="component" value="Unassembled WGS sequence"/>
</dbReference>
<dbReference type="Pfam" id="PF00535">
    <property type="entry name" value="Glycos_transf_2"/>
    <property type="match status" value="1"/>
</dbReference>
<keyword evidence="3" id="KW-1185">Reference proteome</keyword>
<feature type="domain" description="Glycosyltransferase 2-like" evidence="1">
    <location>
        <begin position="1347"/>
        <end position="1477"/>
    </location>
</feature>
<evidence type="ECO:0000313" key="3">
    <source>
        <dbReference type="Proteomes" id="UP000746595"/>
    </source>
</evidence>
<dbReference type="SUPFAM" id="SSF53448">
    <property type="entry name" value="Nucleotide-diphospho-sugar transferases"/>
    <property type="match status" value="1"/>
</dbReference>
<comment type="caution">
    <text evidence="2">The sequence shown here is derived from an EMBL/GenBank/DDBJ whole genome shotgun (WGS) entry which is preliminary data.</text>
</comment>
<dbReference type="PANTHER" id="PTHR43685">
    <property type="entry name" value="GLYCOSYLTRANSFERASE"/>
    <property type="match status" value="1"/>
</dbReference>
<dbReference type="PANTHER" id="PTHR43685:SF2">
    <property type="entry name" value="GLYCOSYLTRANSFERASE 2-LIKE DOMAIN-CONTAINING PROTEIN"/>
    <property type="match status" value="1"/>
</dbReference>
<accession>A0ABX1G9K4</accession>
<name>A0ABX1G9K4_9MICC</name>
<dbReference type="SUPFAM" id="SSF53756">
    <property type="entry name" value="UDP-Glycosyltransferase/glycogen phosphorylase"/>
    <property type="match status" value="1"/>
</dbReference>
<dbReference type="RefSeq" id="WP_168153469.1">
    <property type="nucleotide sequence ID" value="NZ_JAAWVT010000014.1"/>
</dbReference>
<dbReference type="Gene3D" id="3.90.550.10">
    <property type="entry name" value="Spore Coat Polysaccharide Biosynthesis Protein SpsA, Chain A"/>
    <property type="match status" value="1"/>
</dbReference>
<sequence>MSSLQQISELVLANKRILCVVDEESTNVATYRQWVASQIAQFSMRGAEITLLHPCGSLADLPAEYGRLDSDFITILPIVADNAKERGRALALLAINYGVAEEFDVVIGFGWTVSRGIAGGKRLSNKFWAVVDDFTIDFDRSAWTNTSLVESLFGGARKVFVFSEEKRSLLEATTPQANGRTYLPLMCDPIDLTRLSGFPFDHSSELAVFLPGMIDPREYVGDLELISEAAKSTESHFAMFFDGSAELWSSLQTARETAVLSAIPGLQFRDSGAQDRYHGNALGLIPDHGVEPWVVEFLVSDFTARGIVPISVARFMQILERTESVAIDPICELDALGFSVDLIEAANNKNNVRLLDAFGSQSRARGAQRPTRVVLAGADFKFAGDLVELLNDSSSIDLRIDLWENNSHPNPEQSRPFRDWAEVVICEFSSFNAIWYSRNKIPGQRLIVRLHGYELLQPWFDQLDFQQVDKVVFVSEFYRQKAIESKGWKESKTSVISNTIDFADLVRPKLPGSEFHLGMAGLVPILKRPDRALDLLEMLIKEDDRFVLHLRGHSPWDYAWEWKKQAHQAAYRDFYSRIGESEVLRSHIAFEGFGPDMAGWFRKIGWMLSPSYRETFHLAPVEGMASGTMPIVWNREGASDIFPKDHVFGATHDAANFILETVRHRQGLLERSQRVQQFSAKYSRSTVNSAWLQLVLEESVELGSALSERGWSASDLESLIETHAQTGTAATLVSSVREAWLQNEYSTAISLLDENIKITANDSGELKQWEHWVRGVYQASLGLETVIPARSAGSVYQPSVGRVARVVGHYSGVMLDKPILTGPGVEEFTFGVSLPSPGADTCRGGDVSSVTETFVRDIRFDGSLRMNYFVSQVASELGSEFRNLGVSLAISTGGLVESLATLLAARRIGIPFVWQPATDSGSLRFMSRFNEIVNDDPVHAIYQSVLRNSDGIISQEEFDGIEFALSAGMSIIDEISLSRIHDLHASFEKKSNKNTPLLRIVYVGDEPLADSLRSVGDVVLSTPSGLGECLEAVPDALIFGFGKSVEDLASTKHTSSSELMNAKNLKLAKDAIARARGMGIRTIFVSSSDPSTLAVGKELARKCDVVASNDRKSLVSYMRLNPNSNQVTVNVSGTKVWPVVPSILVPSTPDVSVCYDSAIEGNDRASALLEGQPYLAAWPLDNRWNDTKQPRAEYDVVKYEQHGTSENKIRALWTNCFELAQGRTAHDFATYLMRSAGLVATHKKSVPMNDVIAASQSSDRILTLGRTVVRTDVNLSLDAVLLRDLISLIRVSNSSSVDVLTSASGNQKLSVHDDENGMYTLDRVPSSQGPATLEPRSLREFETKGISIVLATYMGASRLPVLLESLALQTLPKSLIQLIVIPNGPEDGTVSVVETWAATHGLRDLVVAPQSLAGVANARNAGISLATREFTTFVDDDDFLESNFLLALYARSSDLTVVLGRLSDVDESTREVNRMTPTSSRVKELNGRVLPLFQRAGALGMNGAKLLPTVLLRECSYDPSLRSGEDVAFMAQLLRLDGVFVTSAAEIEDSSYMRVLRSNSISRRDEDFKFMVEERLEVLRSLAETRNQSTSKAGRGAIDYLMTGQLGFIKRFVEEIVDQDELQRVLNTFRNYSLIDSTVLKPLVAQLKRGIERPETMTVGRRVRIHRMEP</sequence>
<reference evidence="2 3" key="1">
    <citation type="submission" date="2020-04" db="EMBL/GenBank/DDBJ databases">
        <title>Paeniglutamicibacter sp. ANT13_2, a novel actinomycete isolated from sediment in Antarctica.</title>
        <authorList>
            <person name="Sakdapetsiri C."/>
            <person name="Pinyakong O."/>
        </authorList>
    </citation>
    <scope>NUCLEOTIDE SEQUENCE [LARGE SCALE GENOMIC DNA]</scope>
    <source>
        <strain evidence="2 3">ANT13_2</strain>
    </source>
</reference>
<dbReference type="InterPro" id="IPR001173">
    <property type="entry name" value="Glyco_trans_2-like"/>
</dbReference>
<dbReference type="CDD" id="cd00761">
    <property type="entry name" value="Glyco_tranf_GTA_type"/>
    <property type="match status" value="1"/>
</dbReference>